<dbReference type="InterPro" id="IPR051310">
    <property type="entry name" value="MCP_chemotaxis"/>
</dbReference>
<dbReference type="PANTHER" id="PTHR43531:SF14">
    <property type="entry name" value="METHYL-ACCEPTING CHEMOTAXIS PROTEIN I-RELATED"/>
    <property type="match status" value="1"/>
</dbReference>
<dbReference type="Gene3D" id="1.20.120.1530">
    <property type="match status" value="2"/>
</dbReference>
<comment type="subcellular location">
    <subcellularLocation>
        <location evidence="1">Membrane</location>
    </subcellularLocation>
</comment>
<dbReference type="GO" id="GO:0006935">
    <property type="term" value="P:chemotaxis"/>
    <property type="evidence" value="ECO:0007669"/>
    <property type="project" value="InterPro"/>
</dbReference>
<feature type="domain" description="Methyl-accepting transducer" evidence="7">
    <location>
        <begin position="583"/>
        <end position="812"/>
    </location>
</feature>
<dbReference type="Proteomes" id="UP000247346">
    <property type="component" value="Unassembled WGS sequence"/>
</dbReference>
<organism evidence="9 10">
    <name type="scientific">Xanthomonas sacchari</name>
    <dbReference type="NCBI Taxonomy" id="56458"/>
    <lineage>
        <taxon>Bacteria</taxon>
        <taxon>Pseudomonadati</taxon>
        <taxon>Pseudomonadota</taxon>
        <taxon>Gammaproteobacteria</taxon>
        <taxon>Lysobacterales</taxon>
        <taxon>Lysobacteraceae</taxon>
        <taxon>Xanthomonas</taxon>
    </lineage>
</organism>
<dbReference type="GO" id="GO:0004888">
    <property type="term" value="F:transmembrane signaling receptor activity"/>
    <property type="evidence" value="ECO:0007669"/>
    <property type="project" value="InterPro"/>
</dbReference>
<proteinExistence type="inferred from homology"/>
<dbReference type="Pfam" id="PF22673">
    <property type="entry name" value="MCP-like_PDC_1"/>
    <property type="match status" value="1"/>
</dbReference>
<keyword evidence="6" id="KW-1133">Transmembrane helix</keyword>
<dbReference type="AlphaFoldDB" id="A0A2P5YZJ2"/>
<protein>
    <submittedName>
        <fullName evidence="9">Methyl-accepting chemotaxis protein</fullName>
    </submittedName>
</protein>
<evidence type="ECO:0000256" key="5">
    <source>
        <dbReference type="PROSITE-ProRule" id="PRU00284"/>
    </source>
</evidence>
<dbReference type="InterPro" id="IPR004089">
    <property type="entry name" value="MCPsignal_dom"/>
</dbReference>
<dbReference type="RefSeq" id="WP_010342165.1">
    <property type="nucleotide sequence ID" value="NZ_CP132343.1"/>
</dbReference>
<dbReference type="PANTHER" id="PTHR43531">
    <property type="entry name" value="PROTEIN ICFG"/>
    <property type="match status" value="1"/>
</dbReference>
<feature type="transmembrane region" description="Helical" evidence="6">
    <location>
        <begin position="17"/>
        <end position="38"/>
    </location>
</feature>
<dbReference type="CDD" id="cd06225">
    <property type="entry name" value="HAMP"/>
    <property type="match status" value="1"/>
</dbReference>
<dbReference type="GO" id="GO:0007165">
    <property type="term" value="P:signal transduction"/>
    <property type="evidence" value="ECO:0007669"/>
    <property type="project" value="UniProtKB-KW"/>
</dbReference>
<dbReference type="GeneID" id="93877782"/>
<dbReference type="InterPro" id="IPR041395">
    <property type="entry name" value="McpB_HAMP_3rd"/>
</dbReference>
<evidence type="ECO:0000313" key="9">
    <source>
        <dbReference type="EMBL" id="PPU80377.1"/>
    </source>
</evidence>
<dbReference type="InterPro" id="IPR004090">
    <property type="entry name" value="Chemotax_Me-accpt_rcpt"/>
</dbReference>
<keyword evidence="6" id="KW-0472">Membrane</keyword>
<dbReference type="PRINTS" id="PR00260">
    <property type="entry name" value="CHEMTRNSDUCR"/>
</dbReference>
<accession>A0A2P5YZJ2</accession>
<dbReference type="InterPro" id="IPR003660">
    <property type="entry name" value="HAMP_dom"/>
</dbReference>
<comment type="similarity">
    <text evidence="4">Belongs to the methyl-accepting chemotaxis (MCP) protein family.</text>
</comment>
<dbReference type="STRING" id="56458.SB85_08960"/>
<feature type="domain" description="HAMP" evidence="8">
    <location>
        <begin position="345"/>
        <end position="397"/>
    </location>
</feature>
<dbReference type="Gene3D" id="1.10.287.950">
    <property type="entry name" value="Methyl-accepting chemotaxis protein"/>
    <property type="match status" value="1"/>
</dbReference>
<keyword evidence="2" id="KW-0488">Methylation</keyword>
<dbReference type="Pfam" id="PF00015">
    <property type="entry name" value="MCPsignal"/>
    <property type="match status" value="1"/>
</dbReference>
<dbReference type="FunFam" id="1.10.287.950:FF:000001">
    <property type="entry name" value="Methyl-accepting chemotaxis sensory transducer"/>
    <property type="match status" value="1"/>
</dbReference>
<name>A0A2P5YZJ2_9XANT</name>
<dbReference type="GO" id="GO:0005886">
    <property type="term" value="C:plasma membrane"/>
    <property type="evidence" value="ECO:0007669"/>
    <property type="project" value="TreeGrafter"/>
</dbReference>
<dbReference type="PROSITE" id="PS50111">
    <property type="entry name" value="CHEMOTAXIS_TRANSDUC_2"/>
    <property type="match status" value="1"/>
</dbReference>
<evidence type="ECO:0000256" key="2">
    <source>
        <dbReference type="ARBA" id="ARBA00022481"/>
    </source>
</evidence>
<feature type="transmembrane region" description="Helical" evidence="6">
    <location>
        <begin position="319"/>
        <end position="343"/>
    </location>
</feature>
<dbReference type="SMART" id="SM00304">
    <property type="entry name" value="HAMP"/>
    <property type="match status" value="4"/>
</dbReference>
<comment type="caution">
    <text evidence="9">The sequence shown here is derived from an EMBL/GenBank/DDBJ whole genome shotgun (WGS) entry which is preliminary data.</text>
</comment>
<evidence type="ECO:0000313" key="10">
    <source>
        <dbReference type="Proteomes" id="UP000247346"/>
    </source>
</evidence>
<evidence type="ECO:0000256" key="4">
    <source>
        <dbReference type="ARBA" id="ARBA00029447"/>
    </source>
</evidence>
<reference evidence="9 10" key="1">
    <citation type="submission" date="2016-08" db="EMBL/GenBank/DDBJ databases">
        <authorList>
            <person name="Seilhamer J.J."/>
        </authorList>
    </citation>
    <scope>NUCLEOTIDE SEQUENCE [LARGE SCALE GENOMIC DNA]</scope>
    <source>
        <strain evidence="9 10">CFBP4641</strain>
    </source>
</reference>
<dbReference type="Pfam" id="PF00672">
    <property type="entry name" value="HAMP"/>
    <property type="match status" value="1"/>
</dbReference>
<dbReference type="CDD" id="cd12913">
    <property type="entry name" value="PDC1_MCP_like"/>
    <property type="match status" value="1"/>
</dbReference>
<feature type="domain" description="HAMP" evidence="8">
    <location>
        <begin position="532"/>
        <end position="578"/>
    </location>
</feature>
<keyword evidence="6" id="KW-0812">Transmembrane</keyword>
<dbReference type="PROSITE" id="PS50885">
    <property type="entry name" value="HAMP"/>
    <property type="match status" value="2"/>
</dbReference>
<dbReference type="OrthoDB" id="8744489at2"/>
<gene>
    <name evidence="9" type="ORF">XsacCFBP4641_18205</name>
</gene>
<evidence type="ECO:0000256" key="6">
    <source>
        <dbReference type="SAM" id="Phobius"/>
    </source>
</evidence>
<dbReference type="SUPFAM" id="SSF58104">
    <property type="entry name" value="Methyl-accepting chemotaxis protein (MCP) signaling domain"/>
    <property type="match status" value="1"/>
</dbReference>
<keyword evidence="3 5" id="KW-0807">Transducer</keyword>
<evidence type="ECO:0000256" key="3">
    <source>
        <dbReference type="ARBA" id="ARBA00023224"/>
    </source>
</evidence>
<dbReference type="SUPFAM" id="SSF158472">
    <property type="entry name" value="HAMP domain-like"/>
    <property type="match status" value="1"/>
</dbReference>
<dbReference type="EMBL" id="MDEK01000020">
    <property type="protein sequence ID" value="PPU80377.1"/>
    <property type="molecule type" value="Genomic_DNA"/>
</dbReference>
<dbReference type="SMART" id="SM00283">
    <property type="entry name" value="MA"/>
    <property type="match status" value="1"/>
</dbReference>
<sequence>MSTPSPHRRRGSVAKRLMLGTGLLALACFGLTAMIIYWRSSDALLSTSRTSIENLAQLEAQRVSREIGVAFDASDALANSFRVQHGAGGLSRATATAVLRSQLDAHPQWLGISTMWEPDAFDGNDKGFVGAEGHDATGRYMTWWSRQNGQLVREALRDYEKPGDGDWYLLARNTHKPVVIEPYYYPVAGKDTLMTTLATPILENGRFLGVVTVDFTLDTLQQRIAALRPMGEGHASLLSPLGMVMASRDPQQVGKTRNDAWSKDMLARVAKGQVVFDHRRADGEDALNVFVPLKIGDAPQAFALGISVPYALVMAKARALLWTIAAVGLLSALLLSGALYLLLRRQVLDPLAEAVRVSSAVAAGRLDSQVRHRRDDELGQLLDAMGSMQTQLQAVMQAQAEMAQRHDAGEMSYRMDAARFPGEYGRMVHGTNALVAAHVDVQRRLVEVMSQYAIGNMQVDMEALPGEKAAITEAMRTTKRSLQAINQAITELAQAAASGDFSRRGDAERFQYDFRGMVVGLNRLMELTEGNLSALSALLRAVAQGDLTARMHGEFHGVFAQMRDDANATVEQLTGIVGRIQHATTAINTAASEIAAGNDDLSRRTEQQAANLEETAASMEELTSTVKQNAAHAHQANRLAQDTADVASRGGAVVEQVVETMSGIAGASKKMAEIIGVIDGIAFQTNILALNAAVEAARAGEQGRGFAVVASEVRALAQRSATAAHEIKGLIDASVGKIDDGTALVNGAGDTMREVVASVRQVTDIMSEIAAASQEQSAGIEQVGKTIVQMDEVTQQNAALVEEATAAARAMEDQAGELQRAVALFKLAAPASGRLAAPGRTRLEVVS</sequence>
<evidence type="ECO:0000256" key="1">
    <source>
        <dbReference type="ARBA" id="ARBA00004370"/>
    </source>
</evidence>
<evidence type="ECO:0000259" key="7">
    <source>
        <dbReference type="PROSITE" id="PS50111"/>
    </source>
</evidence>
<dbReference type="CDD" id="cd11386">
    <property type="entry name" value="MCP_signal"/>
    <property type="match status" value="1"/>
</dbReference>
<dbReference type="Pfam" id="PF18947">
    <property type="entry name" value="HAMP_2"/>
    <property type="match status" value="1"/>
</dbReference>
<dbReference type="Gene3D" id="3.30.450.20">
    <property type="entry name" value="PAS domain"/>
    <property type="match status" value="2"/>
</dbReference>
<dbReference type="Pfam" id="PF18575">
    <property type="entry name" value="HAMP_N3"/>
    <property type="match status" value="1"/>
</dbReference>
<evidence type="ECO:0000259" key="8">
    <source>
        <dbReference type="PROSITE" id="PS50885"/>
    </source>
</evidence>